<dbReference type="InterPro" id="IPR008964">
    <property type="entry name" value="Invasin/intimin_cell_adhesion"/>
</dbReference>
<geneLocation type="plasmid" evidence="3 4">
    <name>pOSC7112.03</name>
</geneLocation>
<dbReference type="HOGENOM" id="CLU_356742_0_0_3"/>
<sequence length="786" mass="82534">MLPLEAEESARLLDEIANSQPYSTQGAGHFQSNINTPTNLSITTTANLPSPGTFLVDNQGQVRFDYQFDGGYFTGEVGIFSLAGMSAFTPGTPEFIAEASRRVLSNSTDGHIVISDSTESAKFTGAMPFDGDWGSGEYQGIKTFNMTPGDTFAVMLVPNATIQSSLQSSYSGNWFPSHRPLFSIATANPNDTAHLLQIADITGTGNTFALEDMSPPNSDRDYNDLIFKISGATGNAPLLDTVINPDREWRNTTLGQQLLAEANPPNSDNNPPVVSPTSTRTYTELETTISLDNLATDAEGDPLTISVQGPVNGTVIFNPLTNKASFKPATGFSGIASFDFLASDAFGSSTPARVTVNVSDVPLLNLDFVKRNPSLNAGENTELIVLGDFADQKGVVLPDSYLTYTSINPEVAPIDAAGKVTGLTNGTSILSASRNNLQAVTPIRIGTMPAPTTDAQLHQILAELYGLDPYPDAVSLSVGATRKLSLGLNPGLSEVNLTAASTGTRYFSNNSNILRVSPDGTITAVGVGDAAVTAIYGAAEATIPVRVEAPRSGPATVGAAGGVVLSSDGELMVMMPPGALNSDTNVSIASKNRSELSLPVPTGFEFAGAFNLNFGDNSLEQPVQLAVPAPEGLPAGTEVYFMRKGALPDETGVWKPIWLQEESGVVGDDGTIRTSSPPYPGVVRPGEYMVVYSSPTGSATLVKGKLTINYDFPLAFFGIIDPLGGIGQLIDSSNFVTNFGFTVSDDISSVKVIAIPKVGLPIVTELGVQRNSNGVATLEANLNRAC</sequence>
<dbReference type="AlphaFoldDB" id="K9VTP4"/>
<dbReference type="Proteomes" id="UP000010478">
    <property type="component" value="Plasmid pOSC7112.03"/>
</dbReference>
<evidence type="ECO:0000313" key="4">
    <source>
        <dbReference type="Proteomes" id="UP000010478"/>
    </source>
</evidence>
<dbReference type="Pfam" id="PF13448">
    <property type="entry name" value="DUF4114"/>
    <property type="match status" value="1"/>
</dbReference>
<proteinExistence type="predicted"/>
<dbReference type="EMBL" id="CP003617">
    <property type="protein sequence ID" value="AFZ10857.1"/>
    <property type="molecule type" value="Genomic_DNA"/>
</dbReference>
<name>K9VTP4_9CYAN</name>
<evidence type="ECO:0000259" key="2">
    <source>
        <dbReference type="SMART" id="SM00635"/>
    </source>
</evidence>
<evidence type="ECO:0000256" key="1">
    <source>
        <dbReference type="SAM" id="MobiDB-lite"/>
    </source>
</evidence>
<dbReference type="Pfam" id="PF17963">
    <property type="entry name" value="Big_9"/>
    <property type="match status" value="1"/>
</dbReference>
<organism evidence="3 4">
    <name type="scientific">Phormidium nigroviride PCC 7112</name>
    <dbReference type="NCBI Taxonomy" id="179408"/>
    <lineage>
        <taxon>Bacteria</taxon>
        <taxon>Bacillati</taxon>
        <taxon>Cyanobacteriota</taxon>
        <taxon>Cyanophyceae</taxon>
        <taxon>Oscillatoriophycideae</taxon>
        <taxon>Oscillatoriales</taxon>
        <taxon>Oscillatoriaceae</taxon>
        <taxon>Phormidium</taxon>
    </lineage>
</organism>
<protein>
    <submittedName>
        <fullName evidence="3">Ig domain protein group 2 domain protein</fullName>
    </submittedName>
</protein>
<keyword evidence="4" id="KW-1185">Reference proteome</keyword>
<keyword evidence="3" id="KW-0614">Plasmid</keyword>
<gene>
    <name evidence="3" type="ORF">Osc7112_6760</name>
</gene>
<dbReference type="Gene3D" id="2.60.40.1080">
    <property type="match status" value="2"/>
</dbReference>
<evidence type="ECO:0000313" key="3">
    <source>
        <dbReference type="EMBL" id="AFZ10857.1"/>
    </source>
</evidence>
<dbReference type="KEGG" id="oni:Osc7112_6760"/>
<dbReference type="SMART" id="SM00635">
    <property type="entry name" value="BID_2"/>
    <property type="match status" value="2"/>
</dbReference>
<feature type="domain" description="BIG2" evidence="2">
    <location>
        <begin position="362"/>
        <end position="444"/>
    </location>
</feature>
<dbReference type="InterPro" id="IPR003343">
    <property type="entry name" value="Big_2"/>
</dbReference>
<feature type="region of interest" description="Disordered" evidence="1">
    <location>
        <begin position="260"/>
        <end position="279"/>
    </location>
</feature>
<feature type="compositionally biased region" description="Low complexity" evidence="1">
    <location>
        <begin position="263"/>
        <end position="279"/>
    </location>
</feature>
<feature type="domain" description="BIG2" evidence="2">
    <location>
        <begin position="463"/>
        <end position="546"/>
    </location>
</feature>
<dbReference type="InterPro" id="IPR025193">
    <property type="entry name" value="DUF4114"/>
</dbReference>
<dbReference type="SUPFAM" id="SSF49373">
    <property type="entry name" value="Invasin/intimin cell-adhesion fragments"/>
    <property type="match status" value="1"/>
</dbReference>
<accession>K9VTP4</accession>
<reference evidence="3 4" key="1">
    <citation type="submission" date="2012-05" db="EMBL/GenBank/DDBJ databases">
        <title>Finished plasmid 3 of genome of Oscillatoria sp. PCC 7112.</title>
        <authorList>
            <consortium name="US DOE Joint Genome Institute"/>
            <person name="Gugger M."/>
            <person name="Coursin T."/>
            <person name="Rippka R."/>
            <person name="Tandeau De Marsac N."/>
            <person name="Huntemann M."/>
            <person name="Wei C.-L."/>
            <person name="Han J."/>
            <person name="Detter J.C."/>
            <person name="Han C."/>
            <person name="Tapia R."/>
            <person name="Davenport K."/>
            <person name="Daligault H."/>
            <person name="Erkkila T."/>
            <person name="Gu W."/>
            <person name="Munk A.C.C."/>
            <person name="Teshima H."/>
            <person name="Xu Y."/>
            <person name="Chain P."/>
            <person name="Chen A."/>
            <person name="Krypides N."/>
            <person name="Mavromatis K."/>
            <person name="Markowitz V."/>
            <person name="Szeto E."/>
            <person name="Ivanova N."/>
            <person name="Mikhailova N."/>
            <person name="Ovchinnikova G."/>
            <person name="Pagani I."/>
            <person name="Pati A."/>
            <person name="Goodwin L."/>
            <person name="Peters L."/>
            <person name="Pitluck S."/>
            <person name="Woyke T."/>
            <person name="Kerfeld C."/>
        </authorList>
    </citation>
    <scope>NUCLEOTIDE SEQUENCE [LARGE SCALE GENOMIC DNA]</scope>
    <source>
        <strain evidence="3 4">PCC 7112</strain>
        <plasmid evidence="3 4">pOSC7112.03</plasmid>
    </source>
</reference>
<dbReference type="Gene3D" id="2.60.40.3440">
    <property type="match status" value="1"/>
</dbReference>